<protein>
    <submittedName>
        <fullName evidence="2">Sensors of blue-light using FAD</fullName>
    </submittedName>
</protein>
<dbReference type="Gene3D" id="3.30.70.100">
    <property type="match status" value="1"/>
</dbReference>
<sequence length="155" mass="17733">MSELMHCIYASAAVHDYTTVELAKLLQRSQQNNQRCGVTGVLLYVEGNFFQVLEGRPADVIHTYEKISQDSRHTRVTRIISESIHRRAFSDWSMGFLSLSQQQLADMLGARDFSDRTQSIQPIVNGRARKLLEAFCEGRWRTKLPAPQQLFKMSA</sequence>
<feature type="domain" description="BLUF" evidence="1">
    <location>
        <begin position="4"/>
        <end position="95"/>
    </location>
</feature>
<reference evidence="2 3" key="1">
    <citation type="submission" date="2016-10" db="EMBL/GenBank/DDBJ databases">
        <authorList>
            <person name="de Groot N.N."/>
        </authorList>
    </citation>
    <scope>NUCLEOTIDE SEQUENCE [LARGE SCALE GENOMIC DNA]</scope>
    <source>
        <strain evidence="2 3">DSM 22489</strain>
    </source>
</reference>
<dbReference type="OrthoDB" id="557705at2"/>
<organism evidence="2 3">
    <name type="scientific">Bryocella elongata</name>
    <dbReference type="NCBI Taxonomy" id="863522"/>
    <lineage>
        <taxon>Bacteria</taxon>
        <taxon>Pseudomonadati</taxon>
        <taxon>Acidobacteriota</taxon>
        <taxon>Terriglobia</taxon>
        <taxon>Terriglobales</taxon>
        <taxon>Acidobacteriaceae</taxon>
        <taxon>Bryocella</taxon>
    </lineage>
</organism>
<evidence type="ECO:0000313" key="2">
    <source>
        <dbReference type="EMBL" id="SEG65540.1"/>
    </source>
</evidence>
<dbReference type="InterPro" id="IPR036046">
    <property type="entry name" value="Acylphosphatase-like_dom_sf"/>
</dbReference>
<dbReference type="GO" id="GO:0071949">
    <property type="term" value="F:FAD binding"/>
    <property type="evidence" value="ECO:0007669"/>
    <property type="project" value="InterPro"/>
</dbReference>
<proteinExistence type="predicted"/>
<name>A0A1H6BXW8_9BACT</name>
<dbReference type="EMBL" id="FNVA01000008">
    <property type="protein sequence ID" value="SEG65540.1"/>
    <property type="molecule type" value="Genomic_DNA"/>
</dbReference>
<dbReference type="GO" id="GO:0009882">
    <property type="term" value="F:blue light photoreceptor activity"/>
    <property type="evidence" value="ECO:0007669"/>
    <property type="project" value="InterPro"/>
</dbReference>
<accession>A0A1H6BXW8</accession>
<dbReference type="Proteomes" id="UP000236728">
    <property type="component" value="Unassembled WGS sequence"/>
</dbReference>
<gene>
    <name evidence="2" type="ORF">SAMN05421819_4045</name>
</gene>
<dbReference type="SMART" id="SM01034">
    <property type="entry name" value="BLUF"/>
    <property type="match status" value="1"/>
</dbReference>
<dbReference type="InterPro" id="IPR007024">
    <property type="entry name" value="BLUF_domain"/>
</dbReference>
<dbReference type="AlphaFoldDB" id="A0A1H6BXW8"/>
<keyword evidence="3" id="KW-1185">Reference proteome</keyword>
<evidence type="ECO:0000259" key="1">
    <source>
        <dbReference type="PROSITE" id="PS50925"/>
    </source>
</evidence>
<dbReference type="Pfam" id="PF04940">
    <property type="entry name" value="BLUF"/>
    <property type="match status" value="1"/>
</dbReference>
<evidence type="ECO:0000313" key="3">
    <source>
        <dbReference type="Proteomes" id="UP000236728"/>
    </source>
</evidence>
<dbReference type="SUPFAM" id="SSF54975">
    <property type="entry name" value="Acylphosphatase/BLUF domain-like"/>
    <property type="match status" value="1"/>
</dbReference>
<dbReference type="PROSITE" id="PS50925">
    <property type="entry name" value="BLUF"/>
    <property type="match status" value="1"/>
</dbReference>
<dbReference type="RefSeq" id="WP_103934900.1">
    <property type="nucleotide sequence ID" value="NZ_FNVA01000008.1"/>
</dbReference>